<dbReference type="OrthoDB" id="2690153at2759"/>
<dbReference type="SUPFAM" id="SSF51905">
    <property type="entry name" value="FAD/NAD(P)-binding domain"/>
    <property type="match status" value="1"/>
</dbReference>
<dbReference type="GO" id="GO:0071949">
    <property type="term" value="F:FAD binding"/>
    <property type="evidence" value="ECO:0007669"/>
    <property type="project" value="InterPro"/>
</dbReference>
<feature type="domain" description="FAD-binding" evidence="5">
    <location>
        <begin position="17"/>
        <end position="204"/>
    </location>
</feature>
<dbReference type="PANTHER" id="PTHR43004:SF8">
    <property type="entry name" value="FAD-BINDING DOMAIN-CONTAINING PROTEIN-RELATED"/>
    <property type="match status" value="1"/>
</dbReference>
<dbReference type="InterPro" id="IPR002938">
    <property type="entry name" value="FAD-bd"/>
</dbReference>
<evidence type="ECO:0000256" key="2">
    <source>
        <dbReference type="ARBA" id="ARBA00022827"/>
    </source>
</evidence>
<feature type="transmembrane region" description="Helical" evidence="4">
    <location>
        <begin position="15"/>
        <end position="38"/>
    </location>
</feature>
<keyword evidence="4" id="KW-0812">Transmembrane</keyword>
<accession>A0A5C3QP12</accession>
<dbReference type="EMBL" id="ML178820">
    <property type="protein sequence ID" value="TFL03572.1"/>
    <property type="molecule type" value="Genomic_DNA"/>
</dbReference>
<dbReference type="GO" id="GO:0016709">
    <property type="term" value="F:oxidoreductase activity, acting on paired donors, with incorporation or reduction of molecular oxygen, NAD(P)H as one donor, and incorporation of one atom of oxygen"/>
    <property type="evidence" value="ECO:0007669"/>
    <property type="project" value="UniProtKB-ARBA"/>
</dbReference>
<name>A0A5C3QP12_9AGAR</name>
<evidence type="ECO:0000256" key="4">
    <source>
        <dbReference type="SAM" id="Phobius"/>
    </source>
</evidence>
<evidence type="ECO:0000313" key="6">
    <source>
        <dbReference type="EMBL" id="TFL03572.1"/>
    </source>
</evidence>
<dbReference type="Pfam" id="PF01494">
    <property type="entry name" value="FAD_binding_3"/>
    <property type="match status" value="2"/>
</dbReference>
<evidence type="ECO:0000256" key="1">
    <source>
        <dbReference type="ARBA" id="ARBA00022630"/>
    </source>
</evidence>
<keyword evidence="4" id="KW-0472">Membrane</keyword>
<dbReference type="InterPro" id="IPR036188">
    <property type="entry name" value="FAD/NAD-bd_sf"/>
</dbReference>
<proteinExistence type="predicted"/>
<keyword evidence="1" id="KW-0285">Flavoprotein</keyword>
<reference evidence="6 7" key="1">
    <citation type="journal article" date="2019" name="Nat. Ecol. Evol.">
        <title>Megaphylogeny resolves global patterns of mushroom evolution.</title>
        <authorList>
            <person name="Varga T."/>
            <person name="Krizsan K."/>
            <person name="Foldi C."/>
            <person name="Dima B."/>
            <person name="Sanchez-Garcia M."/>
            <person name="Sanchez-Ramirez S."/>
            <person name="Szollosi G.J."/>
            <person name="Szarkandi J.G."/>
            <person name="Papp V."/>
            <person name="Albert L."/>
            <person name="Andreopoulos W."/>
            <person name="Angelini C."/>
            <person name="Antonin V."/>
            <person name="Barry K.W."/>
            <person name="Bougher N.L."/>
            <person name="Buchanan P."/>
            <person name="Buyck B."/>
            <person name="Bense V."/>
            <person name="Catcheside P."/>
            <person name="Chovatia M."/>
            <person name="Cooper J."/>
            <person name="Damon W."/>
            <person name="Desjardin D."/>
            <person name="Finy P."/>
            <person name="Geml J."/>
            <person name="Haridas S."/>
            <person name="Hughes K."/>
            <person name="Justo A."/>
            <person name="Karasinski D."/>
            <person name="Kautmanova I."/>
            <person name="Kiss B."/>
            <person name="Kocsube S."/>
            <person name="Kotiranta H."/>
            <person name="LaButti K.M."/>
            <person name="Lechner B.E."/>
            <person name="Liimatainen K."/>
            <person name="Lipzen A."/>
            <person name="Lukacs Z."/>
            <person name="Mihaltcheva S."/>
            <person name="Morgado L.N."/>
            <person name="Niskanen T."/>
            <person name="Noordeloos M.E."/>
            <person name="Ohm R.A."/>
            <person name="Ortiz-Santana B."/>
            <person name="Ovrebo C."/>
            <person name="Racz N."/>
            <person name="Riley R."/>
            <person name="Savchenko A."/>
            <person name="Shiryaev A."/>
            <person name="Soop K."/>
            <person name="Spirin V."/>
            <person name="Szebenyi C."/>
            <person name="Tomsovsky M."/>
            <person name="Tulloss R.E."/>
            <person name="Uehling J."/>
            <person name="Grigoriev I.V."/>
            <person name="Vagvolgyi C."/>
            <person name="Papp T."/>
            <person name="Martin F.M."/>
            <person name="Miettinen O."/>
            <person name="Hibbett D.S."/>
            <person name="Nagy L.G."/>
        </authorList>
    </citation>
    <scope>NUCLEOTIDE SEQUENCE [LARGE SCALE GENOMIC DNA]</scope>
    <source>
        <strain evidence="6 7">CBS 309.79</strain>
    </source>
</reference>
<keyword evidence="3" id="KW-0560">Oxidoreductase</keyword>
<dbReference type="Pfam" id="PF21274">
    <property type="entry name" value="Rng_hyd_C"/>
    <property type="match status" value="1"/>
</dbReference>
<keyword evidence="7" id="KW-1185">Reference proteome</keyword>
<dbReference type="InterPro" id="IPR050641">
    <property type="entry name" value="RIFMO-like"/>
</dbReference>
<gene>
    <name evidence="6" type="ORF">BDV98DRAFT_591422</name>
</gene>
<feature type="domain" description="FAD-binding" evidence="5">
    <location>
        <begin position="250"/>
        <end position="288"/>
    </location>
</feature>
<dbReference type="STRING" id="1884261.A0A5C3QP12"/>
<evidence type="ECO:0000256" key="3">
    <source>
        <dbReference type="ARBA" id="ARBA00023002"/>
    </source>
</evidence>
<organism evidence="6 7">
    <name type="scientific">Pterulicium gracile</name>
    <dbReference type="NCBI Taxonomy" id="1884261"/>
    <lineage>
        <taxon>Eukaryota</taxon>
        <taxon>Fungi</taxon>
        <taxon>Dikarya</taxon>
        <taxon>Basidiomycota</taxon>
        <taxon>Agaricomycotina</taxon>
        <taxon>Agaricomycetes</taxon>
        <taxon>Agaricomycetidae</taxon>
        <taxon>Agaricales</taxon>
        <taxon>Pleurotineae</taxon>
        <taxon>Pterulaceae</taxon>
        <taxon>Pterulicium</taxon>
    </lineage>
</organism>
<dbReference type="PRINTS" id="PR00420">
    <property type="entry name" value="RNGMNOXGNASE"/>
</dbReference>
<evidence type="ECO:0000259" key="5">
    <source>
        <dbReference type="Pfam" id="PF01494"/>
    </source>
</evidence>
<dbReference type="Gene3D" id="3.40.30.120">
    <property type="match status" value="1"/>
</dbReference>
<dbReference type="Proteomes" id="UP000305067">
    <property type="component" value="Unassembled WGS sequence"/>
</dbReference>
<keyword evidence="2" id="KW-0274">FAD</keyword>
<evidence type="ECO:0000313" key="7">
    <source>
        <dbReference type="Proteomes" id="UP000305067"/>
    </source>
</evidence>
<dbReference type="Gene3D" id="3.50.50.60">
    <property type="entry name" value="FAD/NAD(P)-binding domain"/>
    <property type="match status" value="2"/>
</dbReference>
<sequence>MSTNTGTKFNGETQIYYDVLIIGAGPAGVGAATFLAHLGVTRVLMMSKANGTADTPRAHVTNAGTMEYRQGTLPRERMVGTARRMENYHTMSPSKHLEIPQTYVEPILLKEATKHGITARFDTEFLTLAEDADGVTTQLRDCLTGATYSVRSKFVICADGGQSAVMKHLGIPMHIASTGALAINVLFKCDLTEFSHTRRSLIIHTFLAEMPGPAWGLFGAFRPIKLLKEWLGVLVSSPQGEKERPTPEIIQDSYNLAWKIAYVLQGKAGLGLLDTYSVERQPIRVGIIKRANDGFRTYGKLRAALGFHEPGLSPEEAAVQARAAAVELKEASERGKERKSMWRDALESGDKVLNAFGIEMNHLYNSTAVWLADEVEEPVRPKDLLMEHIPSTYPAFDVLIQFWVLAGMAEHAHPDPRPHFHAGKGAFALFTGIGGDAWHLAAQAVAQRLGIDINVFSIGYGQEHTDLYDEWVERRGVEDDGAVLVRPDRSFAWRLNVSPGIGAEAKLEEVLRRVLSL</sequence>
<protein>
    <submittedName>
        <fullName evidence="6">FAD binding domain-containing protein</fullName>
    </submittedName>
</protein>
<dbReference type="PANTHER" id="PTHR43004">
    <property type="entry name" value="TRK SYSTEM POTASSIUM UPTAKE PROTEIN"/>
    <property type="match status" value="1"/>
</dbReference>
<dbReference type="AlphaFoldDB" id="A0A5C3QP12"/>
<keyword evidence="4" id="KW-1133">Transmembrane helix</keyword>